<evidence type="ECO:0000259" key="2">
    <source>
        <dbReference type="PROSITE" id="PS50157"/>
    </source>
</evidence>
<dbReference type="EMBL" id="WHVB01000010">
    <property type="protein sequence ID" value="KAF8479029.1"/>
    <property type="molecule type" value="Genomic_DNA"/>
</dbReference>
<keyword evidence="4" id="KW-1185">Reference proteome</keyword>
<dbReference type="AlphaFoldDB" id="A0A9P5T7P1"/>
<proteinExistence type="predicted"/>
<keyword evidence="1" id="KW-0862">Zinc</keyword>
<evidence type="ECO:0000256" key="1">
    <source>
        <dbReference type="PROSITE-ProRule" id="PRU00042"/>
    </source>
</evidence>
<dbReference type="PROSITE" id="PS00028">
    <property type="entry name" value="ZINC_FINGER_C2H2_1"/>
    <property type="match status" value="1"/>
</dbReference>
<protein>
    <recommendedName>
        <fullName evidence="2">C2H2-type domain-containing protein</fullName>
    </recommendedName>
</protein>
<dbReference type="OrthoDB" id="3136323at2759"/>
<organism evidence="3 4">
    <name type="scientific">Russula ochroleuca</name>
    <dbReference type="NCBI Taxonomy" id="152965"/>
    <lineage>
        <taxon>Eukaryota</taxon>
        <taxon>Fungi</taxon>
        <taxon>Dikarya</taxon>
        <taxon>Basidiomycota</taxon>
        <taxon>Agaricomycotina</taxon>
        <taxon>Agaricomycetes</taxon>
        <taxon>Russulales</taxon>
        <taxon>Russulaceae</taxon>
        <taxon>Russula</taxon>
    </lineage>
</organism>
<keyword evidence="1" id="KW-0863">Zinc-finger</keyword>
<reference evidence="3" key="1">
    <citation type="submission" date="2019-10" db="EMBL/GenBank/DDBJ databases">
        <authorList>
            <consortium name="DOE Joint Genome Institute"/>
            <person name="Kuo A."/>
            <person name="Miyauchi S."/>
            <person name="Kiss E."/>
            <person name="Drula E."/>
            <person name="Kohler A."/>
            <person name="Sanchez-Garcia M."/>
            <person name="Andreopoulos B."/>
            <person name="Barry K.W."/>
            <person name="Bonito G."/>
            <person name="Buee M."/>
            <person name="Carver A."/>
            <person name="Chen C."/>
            <person name="Cichocki N."/>
            <person name="Clum A."/>
            <person name="Culley D."/>
            <person name="Crous P.W."/>
            <person name="Fauchery L."/>
            <person name="Girlanda M."/>
            <person name="Hayes R."/>
            <person name="Keri Z."/>
            <person name="LaButti K."/>
            <person name="Lipzen A."/>
            <person name="Lombard V."/>
            <person name="Magnuson J."/>
            <person name="Maillard F."/>
            <person name="Morin E."/>
            <person name="Murat C."/>
            <person name="Nolan M."/>
            <person name="Ohm R."/>
            <person name="Pangilinan J."/>
            <person name="Pereira M."/>
            <person name="Perotto S."/>
            <person name="Peter M."/>
            <person name="Riley R."/>
            <person name="Sitrit Y."/>
            <person name="Stielow B."/>
            <person name="Szollosi G."/>
            <person name="Zifcakova L."/>
            <person name="Stursova M."/>
            <person name="Spatafora J.W."/>
            <person name="Tedersoo L."/>
            <person name="Vaario L.-M."/>
            <person name="Yamada A."/>
            <person name="Yan M."/>
            <person name="Wang P."/>
            <person name="Xu J."/>
            <person name="Bruns T."/>
            <person name="Baldrian P."/>
            <person name="Vilgalys R."/>
            <person name="Henrissat B."/>
            <person name="Grigoriev I.V."/>
            <person name="Hibbett D."/>
            <person name="Nagy L.G."/>
            <person name="Martin F.M."/>
        </authorList>
    </citation>
    <scope>NUCLEOTIDE SEQUENCE</scope>
    <source>
        <strain evidence="3">Prilba</strain>
    </source>
</reference>
<gene>
    <name evidence="3" type="ORF">DFH94DRAFT_37016</name>
</gene>
<evidence type="ECO:0000313" key="4">
    <source>
        <dbReference type="Proteomes" id="UP000759537"/>
    </source>
</evidence>
<accession>A0A9P5T7P1</accession>
<reference evidence="3" key="2">
    <citation type="journal article" date="2020" name="Nat. Commun.">
        <title>Large-scale genome sequencing of mycorrhizal fungi provides insights into the early evolution of symbiotic traits.</title>
        <authorList>
            <person name="Miyauchi S."/>
            <person name="Kiss E."/>
            <person name="Kuo A."/>
            <person name="Drula E."/>
            <person name="Kohler A."/>
            <person name="Sanchez-Garcia M."/>
            <person name="Morin E."/>
            <person name="Andreopoulos B."/>
            <person name="Barry K.W."/>
            <person name="Bonito G."/>
            <person name="Buee M."/>
            <person name="Carver A."/>
            <person name="Chen C."/>
            <person name="Cichocki N."/>
            <person name="Clum A."/>
            <person name="Culley D."/>
            <person name="Crous P.W."/>
            <person name="Fauchery L."/>
            <person name="Girlanda M."/>
            <person name="Hayes R.D."/>
            <person name="Keri Z."/>
            <person name="LaButti K."/>
            <person name="Lipzen A."/>
            <person name="Lombard V."/>
            <person name="Magnuson J."/>
            <person name="Maillard F."/>
            <person name="Murat C."/>
            <person name="Nolan M."/>
            <person name="Ohm R.A."/>
            <person name="Pangilinan J."/>
            <person name="Pereira M.F."/>
            <person name="Perotto S."/>
            <person name="Peter M."/>
            <person name="Pfister S."/>
            <person name="Riley R."/>
            <person name="Sitrit Y."/>
            <person name="Stielow J.B."/>
            <person name="Szollosi G."/>
            <person name="Zifcakova L."/>
            <person name="Stursova M."/>
            <person name="Spatafora J.W."/>
            <person name="Tedersoo L."/>
            <person name="Vaario L.M."/>
            <person name="Yamada A."/>
            <person name="Yan M."/>
            <person name="Wang P."/>
            <person name="Xu J."/>
            <person name="Bruns T."/>
            <person name="Baldrian P."/>
            <person name="Vilgalys R."/>
            <person name="Dunand C."/>
            <person name="Henrissat B."/>
            <person name="Grigoriev I.V."/>
            <person name="Hibbett D."/>
            <person name="Nagy L.G."/>
            <person name="Martin F.M."/>
        </authorList>
    </citation>
    <scope>NUCLEOTIDE SEQUENCE</scope>
    <source>
        <strain evidence="3">Prilba</strain>
    </source>
</reference>
<dbReference type="PROSITE" id="PS50157">
    <property type="entry name" value="ZINC_FINGER_C2H2_2"/>
    <property type="match status" value="1"/>
</dbReference>
<dbReference type="Proteomes" id="UP000759537">
    <property type="component" value="Unassembled WGS sequence"/>
</dbReference>
<keyword evidence="1" id="KW-0479">Metal-binding</keyword>
<dbReference type="InterPro" id="IPR013087">
    <property type="entry name" value="Znf_C2H2_type"/>
</dbReference>
<comment type="caution">
    <text evidence="3">The sequence shown here is derived from an EMBL/GenBank/DDBJ whole genome shotgun (WGS) entry which is preliminary data.</text>
</comment>
<sequence length="149" mass="16952">MDNNFVTAGNTVGISTHQTRTSSDSGLTGTANRPPVLCPECKKQFGHRQDVRRHILSMHLPCWIFCPYPSCTWRGTRTYALKSHLDRNKCGPSPEFEHQCQIYDTNLILGWILQDDIPVQVAASYALDFVGERARELGKLETWCDLWGR</sequence>
<dbReference type="Gene3D" id="3.30.160.60">
    <property type="entry name" value="Classic Zinc Finger"/>
    <property type="match status" value="1"/>
</dbReference>
<evidence type="ECO:0000313" key="3">
    <source>
        <dbReference type="EMBL" id="KAF8479029.1"/>
    </source>
</evidence>
<name>A0A9P5T7P1_9AGAM</name>
<feature type="domain" description="C2H2-type" evidence="2">
    <location>
        <begin position="36"/>
        <end position="59"/>
    </location>
</feature>
<dbReference type="GO" id="GO:0008270">
    <property type="term" value="F:zinc ion binding"/>
    <property type="evidence" value="ECO:0007669"/>
    <property type="project" value="UniProtKB-KW"/>
</dbReference>